<feature type="compositionally biased region" description="Acidic residues" evidence="1">
    <location>
        <begin position="101"/>
        <end position="112"/>
    </location>
</feature>
<evidence type="ECO:0000313" key="2">
    <source>
        <dbReference type="EMBL" id="GFN92390.1"/>
    </source>
</evidence>
<organism evidence="2 3">
    <name type="scientific">Plakobranchus ocellatus</name>
    <dbReference type="NCBI Taxonomy" id="259542"/>
    <lineage>
        <taxon>Eukaryota</taxon>
        <taxon>Metazoa</taxon>
        <taxon>Spiralia</taxon>
        <taxon>Lophotrochozoa</taxon>
        <taxon>Mollusca</taxon>
        <taxon>Gastropoda</taxon>
        <taxon>Heterobranchia</taxon>
        <taxon>Euthyneura</taxon>
        <taxon>Panpulmonata</taxon>
        <taxon>Sacoglossa</taxon>
        <taxon>Placobranchoidea</taxon>
        <taxon>Plakobranchidae</taxon>
        <taxon>Plakobranchus</taxon>
    </lineage>
</organism>
<protein>
    <submittedName>
        <fullName evidence="2">Uncharacterized protein</fullName>
    </submittedName>
</protein>
<feature type="compositionally biased region" description="Acidic residues" evidence="1">
    <location>
        <begin position="70"/>
        <end position="91"/>
    </location>
</feature>
<gene>
    <name evidence="2" type="ORF">PoB_001889600</name>
</gene>
<comment type="caution">
    <text evidence="2">The sequence shown here is derived from an EMBL/GenBank/DDBJ whole genome shotgun (WGS) entry which is preliminary data.</text>
</comment>
<reference evidence="2 3" key="1">
    <citation type="journal article" date="2021" name="Elife">
        <title>Chloroplast acquisition without the gene transfer in kleptoplastic sea slugs, Plakobranchus ocellatus.</title>
        <authorList>
            <person name="Maeda T."/>
            <person name="Takahashi S."/>
            <person name="Yoshida T."/>
            <person name="Shimamura S."/>
            <person name="Takaki Y."/>
            <person name="Nagai Y."/>
            <person name="Toyoda A."/>
            <person name="Suzuki Y."/>
            <person name="Arimoto A."/>
            <person name="Ishii H."/>
            <person name="Satoh N."/>
            <person name="Nishiyama T."/>
            <person name="Hasebe M."/>
            <person name="Maruyama T."/>
            <person name="Minagawa J."/>
            <person name="Obokata J."/>
            <person name="Shigenobu S."/>
        </authorList>
    </citation>
    <scope>NUCLEOTIDE SEQUENCE [LARGE SCALE GENOMIC DNA]</scope>
</reference>
<accession>A0AAV3YZB1</accession>
<dbReference type="Proteomes" id="UP000735302">
    <property type="component" value="Unassembled WGS sequence"/>
</dbReference>
<feature type="region of interest" description="Disordered" evidence="1">
    <location>
        <begin position="46"/>
        <end position="112"/>
    </location>
</feature>
<name>A0AAV3YZB1_9GAST</name>
<proteinExistence type="predicted"/>
<evidence type="ECO:0000256" key="1">
    <source>
        <dbReference type="SAM" id="MobiDB-lite"/>
    </source>
</evidence>
<keyword evidence="3" id="KW-1185">Reference proteome</keyword>
<feature type="region of interest" description="Disordered" evidence="1">
    <location>
        <begin position="1"/>
        <end position="20"/>
    </location>
</feature>
<evidence type="ECO:0000313" key="3">
    <source>
        <dbReference type="Proteomes" id="UP000735302"/>
    </source>
</evidence>
<dbReference type="AlphaFoldDB" id="A0AAV3YZB1"/>
<dbReference type="EMBL" id="BLXT01002238">
    <property type="protein sequence ID" value="GFN92390.1"/>
    <property type="molecule type" value="Genomic_DNA"/>
</dbReference>
<sequence>MAGSDVARQQGNRGTGGSVPFQRVLDIVSKSIILYTSWITHSRMAKYGPRSRPRLDADPYNYGLSKDNDNGADDDENAYNDADGVDDDDDGGGGKDKSDDGEGDDDVVLEMF</sequence>